<dbReference type="SUPFAM" id="SSF50494">
    <property type="entry name" value="Trypsin-like serine proteases"/>
    <property type="match status" value="1"/>
</dbReference>
<dbReference type="PROSITE" id="PS00134">
    <property type="entry name" value="TRYPSIN_HIS"/>
    <property type="match status" value="1"/>
</dbReference>
<gene>
    <name evidence="8" type="ORF">DIATSA_LOCUS4982</name>
</gene>
<protein>
    <recommendedName>
        <fullName evidence="7">Peptidase S1 domain-containing protein</fullName>
    </recommendedName>
</protein>
<dbReference type="PANTHER" id="PTHR24252">
    <property type="entry name" value="ACROSIN-RELATED"/>
    <property type="match status" value="1"/>
</dbReference>
<evidence type="ECO:0000256" key="2">
    <source>
        <dbReference type="ARBA" id="ARBA00023157"/>
    </source>
</evidence>
<feature type="non-terminal residue" evidence="8">
    <location>
        <position position="342"/>
    </location>
</feature>
<feature type="domain" description="Peptidase S1" evidence="7">
    <location>
        <begin position="77"/>
        <end position="336"/>
    </location>
</feature>
<evidence type="ECO:0000259" key="7">
    <source>
        <dbReference type="PROSITE" id="PS50240"/>
    </source>
</evidence>
<dbReference type="EMBL" id="OU893348">
    <property type="protein sequence ID" value="CAG9787075.1"/>
    <property type="molecule type" value="Genomic_DNA"/>
</dbReference>
<evidence type="ECO:0000256" key="3">
    <source>
        <dbReference type="ARBA" id="ARBA00023180"/>
    </source>
</evidence>
<dbReference type="InterPro" id="IPR018114">
    <property type="entry name" value="TRYPSIN_HIS"/>
</dbReference>
<keyword evidence="1 6" id="KW-0732">Signal</keyword>
<dbReference type="FunFam" id="2.40.10.10:FF:000028">
    <property type="entry name" value="Serine protease easter"/>
    <property type="match status" value="1"/>
</dbReference>
<keyword evidence="9" id="KW-1185">Reference proteome</keyword>
<dbReference type="CDD" id="cd00190">
    <property type="entry name" value="Tryp_SPc"/>
    <property type="match status" value="1"/>
</dbReference>
<evidence type="ECO:0000313" key="9">
    <source>
        <dbReference type="Proteomes" id="UP001153714"/>
    </source>
</evidence>
<dbReference type="Gene3D" id="2.40.10.10">
    <property type="entry name" value="Trypsin-like serine proteases"/>
    <property type="match status" value="1"/>
</dbReference>
<dbReference type="InterPro" id="IPR001314">
    <property type="entry name" value="Peptidase_S1A"/>
</dbReference>
<dbReference type="SMART" id="SM00020">
    <property type="entry name" value="Tryp_SPc"/>
    <property type="match status" value="1"/>
</dbReference>
<evidence type="ECO:0000256" key="6">
    <source>
        <dbReference type="SAM" id="SignalP"/>
    </source>
</evidence>
<dbReference type="AlphaFoldDB" id="A0A9N9R0U1"/>
<dbReference type="InterPro" id="IPR043504">
    <property type="entry name" value="Peptidase_S1_PA_chymotrypsin"/>
</dbReference>
<comment type="similarity">
    <text evidence="4">Belongs to the peptidase S1 family. CLIP subfamily.</text>
</comment>
<proteinExistence type="inferred from homology"/>
<accession>A0A9N9R0U1</accession>
<keyword evidence="2" id="KW-1015">Disulfide bond</keyword>
<feature type="region of interest" description="Disordered" evidence="5">
    <location>
        <begin position="185"/>
        <end position="209"/>
    </location>
</feature>
<reference evidence="8" key="1">
    <citation type="submission" date="2021-12" db="EMBL/GenBank/DDBJ databases">
        <authorList>
            <person name="King R."/>
        </authorList>
    </citation>
    <scope>NUCLEOTIDE SEQUENCE</scope>
</reference>
<dbReference type="GO" id="GO:0004252">
    <property type="term" value="F:serine-type endopeptidase activity"/>
    <property type="evidence" value="ECO:0007669"/>
    <property type="project" value="InterPro"/>
</dbReference>
<evidence type="ECO:0000256" key="4">
    <source>
        <dbReference type="ARBA" id="ARBA00024195"/>
    </source>
</evidence>
<dbReference type="PANTHER" id="PTHR24252:SF8">
    <property type="entry name" value="ACROSIN"/>
    <property type="match status" value="1"/>
</dbReference>
<dbReference type="GO" id="GO:0006508">
    <property type="term" value="P:proteolysis"/>
    <property type="evidence" value="ECO:0007669"/>
    <property type="project" value="InterPro"/>
</dbReference>
<feature type="signal peptide" evidence="6">
    <location>
        <begin position="1"/>
        <end position="20"/>
    </location>
</feature>
<dbReference type="PROSITE" id="PS50240">
    <property type="entry name" value="TRYPSIN_DOM"/>
    <property type="match status" value="1"/>
</dbReference>
<dbReference type="Proteomes" id="UP001153714">
    <property type="component" value="Chromosome 17"/>
</dbReference>
<evidence type="ECO:0000313" key="8">
    <source>
        <dbReference type="EMBL" id="CAG9787075.1"/>
    </source>
</evidence>
<name>A0A9N9R0U1_9NEOP</name>
<dbReference type="FunFam" id="2.40.10.10:FF:000002">
    <property type="entry name" value="Transmembrane protease serine"/>
    <property type="match status" value="1"/>
</dbReference>
<dbReference type="OrthoDB" id="10012881at2759"/>
<organism evidence="8 9">
    <name type="scientific">Diatraea saccharalis</name>
    <name type="common">sugarcane borer</name>
    <dbReference type="NCBI Taxonomy" id="40085"/>
    <lineage>
        <taxon>Eukaryota</taxon>
        <taxon>Metazoa</taxon>
        <taxon>Ecdysozoa</taxon>
        <taxon>Arthropoda</taxon>
        <taxon>Hexapoda</taxon>
        <taxon>Insecta</taxon>
        <taxon>Pterygota</taxon>
        <taxon>Neoptera</taxon>
        <taxon>Endopterygota</taxon>
        <taxon>Lepidoptera</taxon>
        <taxon>Glossata</taxon>
        <taxon>Ditrysia</taxon>
        <taxon>Pyraloidea</taxon>
        <taxon>Crambidae</taxon>
        <taxon>Crambinae</taxon>
        <taxon>Diatraea</taxon>
    </lineage>
</organism>
<sequence>MKMRVLMVVSVLSLASLANCDSVSASNTTPGPKDKGFIEWISNLLGGGASTTLRPINDPPDNCPVCQCGIPRTRRRIVGGYETKTLEFPWMAVLMYNGRFYCGGSLLNDLYVLTAAHCTAGFRKERITVRFLEHDRLNSNETKTIDRKVSAIIRHLRYNPGTYDNDIALLKLDQRVDLSSALKRVRREGESAGSGESSSEESNDDNGLRPVCMPTAGLSYNNHSGVVTGWGTTEEGGSVSSTLQEVYVPIISNTECRQTAYKQRITDNMLCAGEPEGGRDACPCVSGGPLHVLNQTTHQFQEVGVVSWGEGCARPDRPGVYTRVNRYMTWIKSNTRDACYCH</sequence>
<keyword evidence="3" id="KW-0325">Glycoprotein</keyword>
<dbReference type="Pfam" id="PF00089">
    <property type="entry name" value="Trypsin"/>
    <property type="match status" value="2"/>
</dbReference>
<dbReference type="InterPro" id="IPR009003">
    <property type="entry name" value="Peptidase_S1_PA"/>
</dbReference>
<evidence type="ECO:0000256" key="5">
    <source>
        <dbReference type="SAM" id="MobiDB-lite"/>
    </source>
</evidence>
<dbReference type="PRINTS" id="PR00722">
    <property type="entry name" value="CHYMOTRYPSIN"/>
</dbReference>
<evidence type="ECO:0000256" key="1">
    <source>
        <dbReference type="ARBA" id="ARBA00022729"/>
    </source>
</evidence>
<reference evidence="8" key="2">
    <citation type="submission" date="2022-10" db="EMBL/GenBank/DDBJ databases">
        <authorList>
            <consortium name="ENA_rothamsted_submissions"/>
            <consortium name="culmorum"/>
            <person name="King R."/>
        </authorList>
    </citation>
    <scope>NUCLEOTIDE SEQUENCE</scope>
</reference>
<feature type="chain" id="PRO_5040142436" description="Peptidase S1 domain-containing protein" evidence="6">
    <location>
        <begin position="21"/>
        <end position="342"/>
    </location>
</feature>
<dbReference type="InterPro" id="IPR001254">
    <property type="entry name" value="Trypsin_dom"/>
</dbReference>